<dbReference type="GO" id="GO:0017116">
    <property type="term" value="F:single-stranded DNA helicase activity"/>
    <property type="evidence" value="ECO:0007669"/>
    <property type="project" value="TreeGrafter"/>
</dbReference>
<sequence>MSISEEILKLIENGITEWDEIYTRLINNHKKNAVSMAKNRLIQQGKIKEETINGKKILSIQHENEELISDVDAYLFEHSQEIKEYFKLILHQNPDNRTFNIKEFILSFPHLAELSDIIKNNPFEARNILTNIYKETYEELFAEETNITHIFITNLLTSKKKLSEIGANDIGKLVEFECSIVQASKNKSRTTEAEYLCFECGTKRTVKLDFWEDPEKKKVSCPNCSNQRMTIDSKSRITFQELIVQQLEVSQDGKQHTASLFLEDSEPIYSGKLRVVAVPIEKYKKGTSVADIHLYAFGYEEIDNIDINITEDDIENIYKIAKDPEVIEKLANYMLRETKGMDEVKKAIFLQQVKGVEKGDKRRNLNILLITDPGVGKSTMMHQLKKLPNTKYATMSGASGAGLIGGINKEKTEFGESWVVKPGIYALADGGTVCLDEFTHNKEVMPYVHDAMESQMAKITKMQNNLELPARCATLAACNPKLGRYDSNLSVMEQVPIKPETLSRFDLIFPLRDVPDNENDKDILKFIIRSGNEKIKGTEKKIKINGVELSDELLIKYLHYVDENFKPTISDEAEELIIDYYLKMRELSKNGAITITTRQAESLIRLSEVVAKARLKNEVDTEDAREAIELMQFCLEQISYDPETGKIDIDKVYGIPKSKREKSEQVLKIIEDENKCKDIVSEEIIFERAEKEYNITIEEVERILEVLSIRGEIYSPKFGYWRTT</sequence>
<evidence type="ECO:0000256" key="4">
    <source>
        <dbReference type="ARBA" id="ARBA00022840"/>
    </source>
</evidence>
<evidence type="ECO:0000256" key="6">
    <source>
        <dbReference type="RuleBase" id="RU004070"/>
    </source>
</evidence>
<dbReference type="Gene3D" id="2.20.28.10">
    <property type="match status" value="1"/>
</dbReference>
<dbReference type="PRINTS" id="PR01657">
    <property type="entry name" value="MCMFAMILY"/>
</dbReference>
<evidence type="ECO:0000256" key="2">
    <source>
        <dbReference type="ARBA" id="ARBA00022705"/>
    </source>
</evidence>
<proteinExistence type="inferred from homology"/>
<name>A6UWD0_META3</name>
<dbReference type="KEGG" id="mae:Maeo_1226"/>
<dbReference type="AlphaFoldDB" id="A6UWD0"/>
<dbReference type="Gene3D" id="3.40.50.300">
    <property type="entry name" value="P-loop containing nucleotide triphosphate hydrolases"/>
    <property type="match status" value="1"/>
</dbReference>
<keyword evidence="2" id="KW-0235">DNA replication</keyword>
<dbReference type="EMBL" id="CP000743">
    <property type="protein sequence ID" value="ABR56802.1"/>
    <property type="molecule type" value="Genomic_DNA"/>
</dbReference>
<organism evidence="8 9">
    <name type="scientific">Methanococcus aeolicus (strain ATCC BAA-1280 / DSM 17508 / OCM 812 / Nankai-3)</name>
    <dbReference type="NCBI Taxonomy" id="419665"/>
    <lineage>
        <taxon>Archaea</taxon>
        <taxon>Methanobacteriati</taxon>
        <taxon>Methanobacteriota</taxon>
        <taxon>Methanomada group</taxon>
        <taxon>Methanococci</taxon>
        <taxon>Methanococcales</taxon>
        <taxon>Methanococcaceae</taxon>
        <taxon>Methanococcus</taxon>
    </lineage>
</organism>
<dbReference type="HOGENOM" id="CLU_000995_7_2_2"/>
<dbReference type="PANTHER" id="PTHR11630">
    <property type="entry name" value="DNA REPLICATION LICENSING FACTOR MCM FAMILY MEMBER"/>
    <property type="match status" value="1"/>
</dbReference>
<dbReference type="STRING" id="419665.Maeo_1226"/>
<dbReference type="PROSITE" id="PS50051">
    <property type="entry name" value="MCM_2"/>
    <property type="match status" value="1"/>
</dbReference>
<dbReference type="RefSeq" id="WP_011973934.1">
    <property type="nucleotide sequence ID" value="NC_009635.1"/>
</dbReference>
<evidence type="ECO:0000256" key="1">
    <source>
        <dbReference type="ARBA" id="ARBA00008010"/>
    </source>
</evidence>
<dbReference type="Pfam" id="PF00493">
    <property type="entry name" value="MCM"/>
    <property type="match status" value="1"/>
</dbReference>
<dbReference type="Pfam" id="PF17855">
    <property type="entry name" value="MCM_lid"/>
    <property type="match status" value="1"/>
</dbReference>
<dbReference type="InterPro" id="IPR036388">
    <property type="entry name" value="WH-like_DNA-bd_sf"/>
</dbReference>
<keyword evidence="4 6" id="KW-0067">ATP-binding</keyword>
<protein>
    <submittedName>
        <fullName evidence="8">MCM family protein</fullName>
    </submittedName>
</protein>
<evidence type="ECO:0000256" key="3">
    <source>
        <dbReference type="ARBA" id="ARBA00022741"/>
    </source>
</evidence>
<dbReference type="GO" id="GO:0005524">
    <property type="term" value="F:ATP binding"/>
    <property type="evidence" value="ECO:0007669"/>
    <property type="project" value="UniProtKB-KW"/>
</dbReference>
<dbReference type="OrthoDB" id="6747at2157"/>
<dbReference type="InterPro" id="IPR041562">
    <property type="entry name" value="MCM_lid"/>
</dbReference>
<dbReference type="PANTHER" id="PTHR11630:SF66">
    <property type="entry name" value="DNA REPLICATION LICENSING FACTOR MCM4"/>
    <property type="match status" value="1"/>
</dbReference>
<evidence type="ECO:0000256" key="5">
    <source>
        <dbReference type="ARBA" id="ARBA00023125"/>
    </source>
</evidence>
<evidence type="ECO:0000313" key="9">
    <source>
        <dbReference type="Proteomes" id="UP000001106"/>
    </source>
</evidence>
<dbReference type="GO" id="GO:0042555">
    <property type="term" value="C:MCM complex"/>
    <property type="evidence" value="ECO:0007669"/>
    <property type="project" value="TreeGrafter"/>
</dbReference>
<dbReference type="SUPFAM" id="SSF50249">
    <property type="entry name" value="Nucleic acid-binding proteins"/>
    <property type="match status" value="1"/>
</dbReference>
<dbReference type="InterPro" id="IPR027417">
    <property type="entry name" value="P-loop_NTPase"/>
</dbReference>
<keyword evidence="9" id="KW-1185">Reference proteome</keyword>
<feature type="domain" description="MCM C-terminal AAA(+) ATPase" evidence="7">
    <location>
        <begin position="326"/>
        <end position="527"/>
    </location>
</feature>
<accession>A6UWD0</accession>
<keyword evidence="3 6" id="KW-0547">Nucleotide-binding</keyword>
<reference evidence="8" key="1">
    <citation type="submission" date="2007-06" db="EMBL/GenBank/DDBJ databases">
        <title>Complete sequence of Methanococcus aeolicus Nankai-3.</title>
        <authorList>
            <consortium name="US DOE Joint Genome Institute"/>
            <person name="Copeland A."/>
            <person name="Lucas S."/>
            <person name="Lapidus A."/>
            <person name="Barry K."/>
            <person name="Glavina del Rio T."/>
            <person name="Dalin E."/>
            <person name="Tice H."/>
            <person name="Pitluck S."/>
            <person name="Chain P."/>
            <person name="Malfatti S."/>
            <person name="Shin M."/>
            <person name="Vergez L."/>
            <person name="Schmutz J."/>
            <person name="Larimer F."/>
            <person name="Land M."/>
            <person name="Hauser L."/>
            <person name="Kyrpides N."/>
            <person name="Lykidis A."/>
            <person name="Sieprawska-Lupa M."/>
            <person name="Whitman W.B."/>
            <person name="Richardson P."/>
        </authorList>
    </citation>
    <scope>NUCLEOTIDE SEQUENCE [LARGE SCALE GENOMIC DNA]</scope>
    <source>
        <strain evidence="8">Nankai-3</strain>
    </source>
</reference>
<dbReference type="Proteomes" id="UP000001106">
    <property type="component" value="Chromosome"/>
</dbReference>
<dbReference type="SUPFAM" id="SSF52540">
    <property type="entry name" value="P-loop containing nucleoside triphosphate hydrolases"/>
    <property type="match status" value="1"/>
</dbReference>
<dbReference type="Gene3D" id="1.10.10.10">
    <property type="entry name" value="Winged helix-like DNA-binding domain superfamily/Winged helix DNA-binding domain"/>
    <property type="match status" value="1"/>
</dbReference>
<evidence type="ECO:0000259" key="7">
    <source>
        <dbReference type="PROSITE" id="PS50051"/>
    </source>
</evidence>
<dbReference type="InterPro" id="IPR001208">
    <property type="entry name" value="MCM_dom"/>
</dbReference>
<dbReference type="SMART" id="SM00350">
    <property type="entry name" value="MCM"/>
    <property type="match status" value="1"/>
</dbReference>
<dbReference type="eggNOG" id="arCOG00439">
    <property type="taxonomic scope" value="Archaea"/>
</dbReference>
<dbReference type="InterPro" id="IPR031327">
    <property type="entry name" value="MCM"/>
</dbReference>
<gene>
    <name evidence="8" type="ordered locus">Maeo_1226</name>
</gene>
<dbReference type="GO" id="GO:0006260">
    <property type="term" value="P:DNA replication"/>
    <property type="evidence" value="ECO:0007669"/>
    <property type="project" value="UniProtKB-KW"/>
</dbReference>
<dbReference type="InterPro" id="IPR012340">
    <property type="entry name" value="NA-bd_OB-fold"/>
</dbReference>
<keyword evidence="5 6" id="KW-0238">DNA-binding</keyword>
<dbReference type="Gene3D" id="2.40.50.140">
    <property type="entry name" value="Nucleic acid-binding proteins"/>
    <property type="match status" value="1"/>
</dbReference>
<evidence type="ECO:0000313" key="8">
    <source>
        <dbReference type="EMBL" id="ABR56802.1"/>
    </source>
</evidence>
<comment type="similarity">
    <text evidence="1 6">Belongs to the MCM family.</text>
</comment>
<dbReference type="GeneID" id="5327452"/>
<dbReference type="GO" id="GO:0003697">
    <property type="term" value="F:single-stranded DNA binding"/>
    <property type="evidence" value="ECO:0007669"/>
    <property type="project" value="TreeGrafter"/>
</dbReference>